<dbReference type="InterPro" id="IPR032675">
    <property type="entry name" value="LRR_dom_sf"/>
</dbReference>
<gene>
    <name evidence="1" type="ORF">CVT26_007356</name>
</gene>
<reference evidence="1 2" key="1">
    <citation type="journal article" date="2018" name="Evol. Lett.">
        <title>Horizontal gene cluster transfer increased hallucinogenic mushroom diversity.</title>
        <authorList>
            <person name="Reynolds H.T."/>
            <person name="Vijayakumar V."/>
            <person name="Gluck-Thaler E."/>
            <person name="Korotkin H.B."/>
            <person name="Matheny P.B."/>
            <person name="Slot J.C."/>
        </authorList>
    </citation>
    <scope>NUCLEOTIDE SEQUENCE [LARGE SCALE GENOMIC DNA]</scope>
    <source>
        <strain evidence="1 2">SRW20</strain>
    </source>
</reference>
<proteinExistence type="predicted"/>
<evidence type="ECO:0000313" key="2">
    <source>
        <dbReference type="Proteomes" id="UP000284706"/>
    </source>
</evidence>
<name>A0A409VP73_9AGAR</name>
<comment type="caution">
    <text evidence="1">The sequence shown here is derived from an EMBL/GenBank/DDBJ whole genome shotgun (WGS) entry which is preliminary data.</text>
</comment>
<accession>A0A409VP73</accession>
<dbReference type="EMBL" id="NHYE01005603">
    <property type="protein sequence ID" value="PPQ68072.1"/>
    <property type="molecule type" value="Genomic_DNA"/>
</dbReference>
<dbReference type="OrthoDB" id="2269034at2759"/>
<dbReference type="SUPFAM" id="SSF52047">
    <property type="entry name" value="RNI-like"/>
    <property type="match status" value="1"/>
</dbReference>
<dbReference type="AlphaFoldDB" id="A0A409VP73"/>
<evidence type="ECO:0000313" key="1">
    <source>
        <dbReference type="EMBL" id="PPQ68072.1"/>
    </source>
</evidence>
<dbReference type="Proteomes" id="UP000284706">
    <property type="component" value="Unassembled WGS sequence"/>
</dbReference>
<keyword evidence="2" id="KW-1185">Reference proteome</keyword>
<sequence length="505" mass="57319">MTCNFCNTTDASDFDPSQCSTMLGNSQCEGCRELENLEAQIRDAYDTLRQLKRKRFPVKEKVNQLHDPFSRYGVPVEIILRVFELCIDTPQHSPIPQSFDYSADGFATPLLISAVCRRWRQVALAAPGLWTSLKVLLREGMDPTGHGELMQQWLLRSGTRPLHLVVYDKTSLISTAHQQFAQGLLNATKAQAHRWKSLTVSASAHLYSSIIGGVSSAPLLKSITLDGLATESDLFCIPDTPSLEQLRLRGPFLKSISMQWNHITTFQMEMISKDEIFELLRRAEQLEICKLTKVFPGLTGFDLPESPLLHRCLKDLQIEFKSEVLGGFYSFLLLPSLTHLAMSLRLSLVTDEFIALCTGSSIQAFEFRDFFPNKVTDSDLIRILEHMPTLKRLSLFESHTHEIVKFRMFGRPGFSWVSFLEALKSIRNRSQQLESSIEDPTPAPRVTVKLHLYFLSHDETYVDAYVLSQLVDPAFRRDMHLEITDEKNGRDLIKASLIHHGFPAS</sequence>
<dbReference type="Gene3D" id="3.80.10.10">
    <property type="entry name" value="Ribonuclease Inhibitor"/>
    <property type="match status" value="1"/>
</dbReference>
<dbReference type="InParanoid" id="A0A409VP73"/>
<organism evidence="1 2">
    <name type="scientific">Gymnopilus dilepis</name>
    <dbReference type="NCBI Taxonomy" id="231916"/>
    <lineage>
        <taxon>Eukaryota</taxon>
        <taxon>Fungi</taxon>
        <taxon>Dikarya</taxon>
        <taxon>Basidiomycota</taxon>
        <taxon>Agaricomycotina</taxon>
        <taxon>Agaricomycetes</taxon>
        <taxon>Agaricomycetidae</taxon>
        <taxon>Agaricales</taxon>
        <taxon>Agaricineae</taxon>
        <taxon>Hymenogastraceae</taxon>
        <taxon>Gymnopilus</taxon>
    </lineage>
</organism>
<protein>
    <submittedName>
        <fullName evidence="1">Uncharacterized protein</fullName>
    </submittedName>
</protein>